<protein>
    <submittedName>
        <fullName evidence="2">Uncharacterized protein</fullName>
    </submittedName>
</protein>
<accession>A0A8H3FDP9</accession>
<gene>
    <name evidence="2" type="ORF">ALECFALPRED_001620</name>
</gene>
<dbReference type="PANTHER" id="PTHR11941:SF75">
    <property type="entry name" value="ENOYL-COA HYDRATASE_ISOMERASE FAMILY PROTEIN"/>
    <property type="match status" value="1"/>
</dbReference>
<keyword evidence="3" id="KW-1185">Reference proteome</keyword>
<dbReference type="GO" id="GO:0006635">
    <property type="term" value="P:fatty acid beta-oxidation"/>
    <property type="evidence" value="ECO:0007669"/>
    <property type="project" value="TreeGrafter"/>
</dbReference>
<dbReference type="CDD" id="cd06558">
    <property type="entry name" value="crotonase-like"/>
    <property type="match status" value="1"/>
</dbReference>
<dbReference type="GO" id="GO:0005777">
    <property type="term" value="C:peroxisome"/>
    <property type="evidence" value="ECO:0007669"/>
    <property type="project" value="TreeGrafter"/>
</dbReference>
<dbReference type="PANTHER" id="PTHR11941">
    <property type="entry name" value="ENOYL-COA HYDRATASE-RELATED"/>
    <property type="match status" value="1"/>
</dbReference>
<evidence type="ECO:0000256" key="1">
    <source>
        <dbReference type="SAM" id="MobiDB-lite"/>
    </source>
</evidence>
<dbReference type="InterPro" id="IPR029045">
    <property type="entry name" value="ClpP/crotonase-like_dom_sf"/>
</dbReference>
<feature type="compositionally biased region" description="Basic and acidic residues" evidence="1">
    <location>
        <begin position="244"/>
        <end position="265"/>
    </location>
</feature>
<dbReference type="InterPro" id="IPR001753">
    <property type="entry name" value="Enoyl-CoA_hydra/iso"/>
</dbReference>
<dbReference type="GO" id="GO:0004165">
    <property type="term" value="F:delta(3)-delta(2)-enoyl-CoA isomerase activity"/>
    <property type="evidence" value="ECO:0007669"/>
    <property type="project" value="TreeGrafter"/>
</dbReference>
<feature type="region of interest" description="Disordered" evidence="1">
    <location>
        <begin position="244"/>
        <end position="274"/>
    </location>
</feature>
<evidence type="ECO:0000313" key="2">
    <source>
        <dbReference type="EMBL" id="CAF9920777.1"/>
    </source>
</evidence>
<dbReference type="Gene3D" id="3.90.226.10">
    <property type="entry name" value="2-enoyl-CoA Hydratase, Chain A, domain 1"/>
    <property type="match status" value="1"/>
</dbReference>
<reference evidence="2" key="1">
    <citation type="submission" date="2021-03" db="EMBL/GenBank/DDBJ databases">
        <authorList>
            <person name="Tagirdzhanova G."/>
        </authorList>
    </citation>
    <scope>NUCLEOTIDE SEQUENCE</scope>
</reference>
<dbReference type="OrthoDB" id="1696280at2759"/>
<proteinExistence type="predicted"/>
<sequence length="274" mass="31406">MPPIPPLFTLPIQPNGRITCTQPSPRIYLLTFESPPDNRLTPSFCSSLLLALDILDHRFPKGVVVTTSGIQKFYSNGLDYESAVKEGERFWSGSLYPLWRRILTYPMPTIALLPGHAFAGGFMTAMMHDYRLMNPHRGFLCLNELDFGAPMKAPMASIFRQKVPNPNTFRTIILESKRYGALEGLKEGLLDGLGGMEEVVVFVREMGLIDRAKTGVYGRLKMEMWRETVGYLDKVEEGERIWENQMEDNRKRQEEEKRRVEDWERQNSGGRSKL</sequence>
<dbReference type="SUPFAM" id="SSF52096">
    <property type="entry name" value="ClpP/crotonase"/>
    <property type="match status" value="1"/>
</dbReference>
<dbReference type="Proteomes" id="UP000664203">
    <property type="component" value="Unassembled WGS sequence"/>
</dbReference>
<dbReference type="EMBL" id="CAJPDR010000139">
    <property type="protein sequence ID" value="CAF9920777.1"/>
    <property type="molecule type" value="Genomic_DNA"/>
</dbReference>
<dbReference type="AlphaFoldDB" id="A0A8H3FDP9"/>
<evidence type="ECO:0000313" key="3">
    <source>
        <dbReference type="Proteomes" id="UP000664203"/>
    </source>
</evidence>
<organism evidence="2 3">
    <name type="scientific">Alectoria fallacina</name>
    <dbReference type="NCBI Taxonomy" id="1903189"/>
    <lineage>
        <taxon>Eukaryota</taxon>
        <taxon>Fungi</taxon>
        <taxon>Dikarya</taxon>
        <taxon>Ascomycota</taxon>
        <taxon>Pezizomycotina</taxon>
        <taxon>Lecanoromycetes</taxon>
        <taxon>OSLEUM clade</taxon>
        <taxon>Lecanoromycetidae</taxon>
        <taxon>Lecanorales</taxon>
        <taxon>Lecanorineae</taxon>
        <taxon>Parmeliaceae</taxon>
        <taxon>Alectoria</taxon>
    </lineage>
</organism>
<name>A0A8H3FDP9_9LECA</name>
<dbReference type="Pfam" id="PF00378">
    <property type="entry name" value="ECH_1"/>
    <property type="match status" value="1"/>
</dbReference>
<comment type="caution">
    <text evidence="2">The sequence shown here is derived from an EMBL/GenBank/DDBJ whole genome shotgun (WGS) entry which is preliminary data.</text>
</comment>